<organism evidence="2 3">
    <name type="scientific">Merluccius polli</name>
    <name type="common">Benguela hake</name>
    <name type="synonym">Merluccius cadenati</name>
    <dbReference type="NCBI Taxonomy" id="89951"/>
    <lineage>
        <taxon>Eukaryota</taxon>
        <taxon>Metazoa</taxon>
        <taxon>Chordata</taxon>
        <taxon>Craniata</taxon>
        <taxon>Vertebrata</taxon>
        <taxon>Euteleostomi</taxon>
        <taxon>Actinopterygii</taxon>
        <taxon>Neopterygii</taxon>
        <taxon>Teleostei</taxon>
        <taxon>Neoteleostei</taxon>
        <taxon>Acanthomorphata</taxon>
        <taxon>Zeiogadaria</taxon>
        <taxon>Gadariae</taxon>
        <taxon>Gadiformes</taxon>
        <taxon>Gadoidei</taxon>
        <taxon>Merlucciidae</taxon>
        <taxon>Merluccius</taxon>
    </lineage>
</organism>
<feature type="region of interest" description="Disordered" evidence="1">
    <location>
        <begin position="336"/>
        <end position="413"/>
    </location>
</feature>
<dbReference type="InterPro" id="IPR029340">
    <property type="entry name" value="FAM222"/>
</dbReference>
<proteinExistence type="predicted"/>
<dbReference type="Proteomes" id="UP001174136">
    <property type="component" value="Unassembled WGS sequence"/>
</dbReference>
<dbReference type="Pfam" id="PF15258">
    <property type="entry name" value="FAM222A"/>
    <property type="match status" value="1"/>
</dbReference>
<name>A0AA47NSN3_MERPO</name>
<feature type="compositionally biased region" description="Polar residues" evidence="1">
    <location>
        <begin position="371"/>
        <end position="395"/>
    </location>
</feature>
<evidence type="ECO:0000256" key="1">
    <source>
        <dbReference type="SAM" id="MobiDB-lite"/>
    </source>
</evidence>
<comment type="caution">
    <text evidence="2">The sequence shown here is derived from an EMBL/GenBank/DDBJ whole genome shotgun (WGS) entry which is preliminary data.</text>
</comment>
<dbReference type="EMBL" id="JAOPHQ010005356">
    <property type="protein sequence ID" value="KAK0135935.1"/>
    <property type="molecule type" value="Genomic_DNA"/>
</dbReference>
<reference evidence="2" key="1">
    <citation type="journal article" date="2023" name="Front. Mar. Sci.">
        <title>A new Merluccius polli reference genome to investigate the effects of global change in West African waters.</title>
        <authorList>
            <person name="Mateo J.L."/>
            <person name="Blanco-Fernandez C."/>
            <person name="Garcia-Vazquez E."/>
            <person name="Machado-Schiaffino G."/>
        </authorList>
    </citation>
    <scope>NUCLEOTIDE SEQUENCE</scope>
    <source>
        <strain evidence="2">C29</strain>
        <tissue evidence="2">Fin</tissue>
    </source>
</reference>
<feature type="region of interest" description="Disordered" evidence="1">
    <location>
        <begin position="175"/>
        <end position="196"/>
    </location>
</feature>
<dbReference type="PANTHER" id="PTHR16070">
    <property type="entry name" value="PROTEIN FAM222A-RELATED"/>
    <property type="match status" value="1"/>
</dbReference>
<protein>
    <submittedName>
        <fullName evidence="2">Protein FAM222A</fullName>
    </submittedName>
</protein>
<keyword evidence="3" id="KW-1185">Reference proteome</keyword>
<sequence>MSWQCTRRNTPVTSGNIFAEYNTCHVSRCRPQQVLPRSETPCWPASPATRTSPPRTTWCAPGAKVLELVPPLALALPAPPSQPYAHKGVSVSVATRYPTPAELDAFAHRTASSPLSITIFPSNIRVPQHKQLNRTVNGLDTTGQRYSPYAVPPSGGSRGLLAVVKGSTAVAKAVVKNSDGKRTKHAPPQTLSAPYSVPLAGGYAGNRQLHKAYDHGGSGTPQVAATDGPSSGATATARGRQAPPPPERARLSEARGPPMRRVNGQTPPPPPLRGGEARVGPSHQAVAAVACSHSGFAVPGVPPAQSSPAFSGAVLPTQSADMAEVGYLEGGEYGAWQHKHQHQQQHQQQQQQQQQHHHLQQQYHQGVLRMFSSTQGGRGAESTQSSLQPGGSTRLSYRPHPLSAGAGGGAAPEQISSHAAGFSLGPRYFAGPSWDGLAAATPHPICYAQELALLRDTGHAHAHPHSGLDPHPHHLHHRSNQAQCHPPPTATAAPQQAYSAEQGVCSGLVPPRGAAGPHASVLSSSLQSLECLISEIHPPCIKERMLGRGYEAVGLARLLEHHHHHHHHPHPLPLPHHPHIQLPVYR</sequence>
<gene>
    <name evidence="2" type="primary">FAM222A</name>
    <name evidence="2" type="ORF">N1851_028193</name>
</gene>
<evidence type="ECO:0000313" key="3">
    <source>
        <dbReference type="Proteomes" id="UP001174136"/>
    </source>
</evidence>
<dbReference type="AlphaFoldDB" id="A0AA47NSN3"/>
<evidence type="ECO:0000313" key="2">
    <source>
        <dbReference type="EMBL" id="KAK0135935.1"/>
    </source>
</evidence>
<accession>A0AA47NSN3</accession>
<feature type="compositionally biased region" description="Low complexity" evidence="1">
    <location>
        <begin position="344"/>
        <end position="365"/>
    </location>
</feature>
<feature type="region of interest" description="Disordered" evidence="1">
    <location>
        <begin position="458"/>
        <end position="494"/>
    </location>
</feature>
<feature type="compositionally biased region" description="Polar residues" evidence="1">
    <location>
        <begin position="220"/>
        <end position="234"/>
    </location>
</feature>
<dbReference type="PANTHER" id="PTHR16070:SF2">
    <property type="entry name" value="PROTEIN FAM222A"/>
    <property type="match status" value="1"/>
</dbReference>
<feature type="region of interest" description="Disordered" evidence="1">
    <location>
        <begin position="209"/>
        <end position="281"/>
    </location>
</feature>